<reference evidence="1 2" key="1">
    <citation type="submission" date="2015-09" db="EMBL/GenBank/DDBJ databases">
        <title>Draft genome of the parasitic nematode Teladorsagia circumcincta isolate WARC Sus (inbred).</title>
        <authorList>
            <person name="Mitreva M."/>
        </authorList>
    </citation>
    <scope>NUCLEOTIDE SEQUENCE [LARGE SCALE GENOMIC DNA]</scope>
    <source>
        <strain evidence="1 2">S</strain>
    </source>
</reference>
<keyword evidence="2" id="KW-1185">Reference proteome</keyword>
<organism evidence="1 2">
    <name type="scientific">Teladorsagia circumcincta</name>
    <name type="common">Brown stomach worm</name>
    <name type="synonym">Ostertagia circumcincta</name>
    <dbReference type="NCBI Taxonomy" id="45464"/>
    <lineage>
        <taxon>Eukaryota</taxon>
        <taxon>Metazoa</taxon>
        <taxon>Ecdysozoa</taxon>
        <taxon>Nematoda</taxon>
        <taxon>Chromadorea</taxon>
        <taxon>Rhabditida</taxon>
        <taxon>Rhabditina</taxon>
        <taxon>Rhabditomorpha</taxon>
        <taxon>Strongyloidea</taxon>
        <taxon>Trichostrongylidae</taxon>
        <taxon>Teladorsagia</taxon>
    </lineage>
</organism>
<dbReference type="OrthoDB" id="424543at2759"/>
<dbReference type="AlphaFoldDB" id="A0A2G9U4H0"/>
<dbReference type="Proteomes" id="UP000230423">
    <property type="component" value="Unassembled WGS sequence"/>
</dbReference>
<dbReference type="EMBL" id="KZ349339">
    <property type="protein sequence ID" value="PIO65064.1"/>
    <property type="molecule type" value="Genomic_DNA"/>
</dbReference>
<evidence type="ECO:0000313" key="1">
    <source>
        <dbReference type="EMBL" id="PIO65064.1"/>
    </source>
</evidence>
<accession>A0A2G9U4H0</accession>
<name>A0A2G9U4H0_TELCI</name>
<sequence>MLRWACGWTRLDRVRNEDVMQIAPVQLKVREHRLRWYGHVLRRPLDHPIREAMDFEAQEILNEIGCKRERFLNILEEKYLILREFIKLTFDKCSSGVRFGLE</sequence>
<evidence type="ECO:0000313" key="2">
    <source>
        <dbReference type="Proteomes" id="UP000230423"/>
    </source>
</evidence>
<proteinExistence type="predicted"/>
<gene>
    <name evidence="1" type="ORF">TELCIR_13283</name>
</gene>
<protein>
    <submittedName>
        <fullName evidence="1">Uncharacterized protein</fullName>
    </submittedName>
</protein>